<proteinExistence type="predicted"/>
<evidence type="ECO:0000313" key="2">
    <source>
        <dbReference type="EMBL" id="GFO21708.1"/>
    </source>
</evidence>
<feature type="chain" id="PRO_5043461461" evidence="1">
    <location>
        <begin position="17"/>
        <end position="96"/>
    </location>
</feature>
<dbReference type="AlphaFoldDB" id="A0AAV4BRE9"/>
<sequence length="96" mass="10748">MKALFLLSFLSTVILAAVSFLASSLFVKICQKLDFYSSTPEGGFSQFQLSSPSEIDLRSAGNVSRIWLSSERIPIVSTSAHQNTFNPYLSDFDRRY</sequence>
<feature type="signal peptide" evidence="1">
    <location>
        <begin position="1"/>
        <end position="16"/>
    </location>
</feature>
<protein>
    <submittedName>
        <fullName evidence="2">Uncharacterized protein</fullName>
    </submittedName>
</protein>
<comment type="caution">
    <text evidence="2">The sequence shown here is derived from an EMBL/GenBank/DDBJ whole genome shotgun (WGS) entry which is preliminary data.</text>
</comment>
<reference evidence="2 3" key="1">
    <citation type="journal article" date="2021" name="Elife">
        <title>Chloroplast acquisition without the gene transfer in kleptoplastic sea slugs, Plakobranchus ocellatus.</title>
        <authorList>
            <person name="Maeda T."/>
            <person name="Takahashi S."/>
            <person name="Yoshida T."/>
            <person name="Shimamura S."/>
            <person name="Takaki Y."/>
            <person name="Nagai Y."/>
            <person name="Toyoda A."/>
            <person name="Suzuki Y."/>
            <person name="Arimoto A."/>
            <person name="Ishii H."/>
            <person name="Satoh N."/>
            <person name="Nishiyama T."/>
            <person name="Hasebe M."/>
            <person name="Maruyama T."/>
            <person name="Minagawa J."/>
            <person name="Obokata J."/>
            <person name="Shigenobu S."/>
        </authorList>
    </citation>
    <scope>NUCLEOTIDE SEQUENCE [LARGE SCALE GENOMIC DNA]</scope>
</reference>
<evidence type="ECO:0000256" key="1">
    <source>
        <dbReference type="SAM" id="SignalP"/>
    </source>
</evidence>
<keyword evidence="3" id="KW-1185">Reference proteome</keyword>
<accession>A0AAV4BRE9</accession>
<organism evidence="2 3">
    <name type="scientific">Plakobranchus ocellatus</name>
    <dbReference type="NCBI Taxonomy" id="259542"/>
    <lineage>
        <taxon>Eukaryota</taxon>
        <taxon>Metazoa</taxon>
        <taxon>Spiralia</taxon>
        <taxon>Lophotrochozoa</taxon>
        <taxon>Mollusca</taxon>
        <taxon>Gastropoda</taxon>
        <taxon>Heterobranchia</taxon>
        <taxon>Euthyneura</taxon>
        <taxon>Panpulmonata</taxon>
        <taxon>Sacoglossa</taxon>
        <taxon>Placobranchoidea</taxon>
        <taxon>Plakobranchidae</taxon>
        <taxon>Plakobranchus</taxon>
    </lineage>
</organism>
<gene>
    <name evidence="2" type="ORF">PoB_004821300</name>
</gene>
<dbReference type="EMBL" id="BLXT01005274">
    <property type="protein sequence ID" value="GFO21708.1"/>
    <property type="molecule type" value="Genomic_DNA"/>
</dbReference>
<name>A0AAV4BRE9_9GAST</name>
<keyword evidence="1" id="KW-0732">Signal</keyword>
<dbReference type="Proteomes" id="UP000735302">
    <property type="component" value="Unassembled WGS sequence"/>
</dbReference>
<evidence type="ECO:0000313" key="3">
    <source>
        <dbReference type="Proteomes" id="UP000735302"/>
    </source>
</evidence>